<evidence type="ECO:0000256" key="4">
    <source>
        <dbReference type="ARBA" id="ARBA00022960"/>
    </source>
</evidence>
<dbReference type="PRINTS" id="PR00725">
    <property type="entry name" value="DADACBPTASE1"/>
</dbReference>
<dbReference type="Pfam" id="PF00768">
    <property type="entry name" value="Peptidase_S11"/>
    <property type="match status" value="1"/>
</dbReference>
<feature type="transmembrane region" description="Helical" evidence="9">
    <location>
        <begin position="33"/>
        <end position="52"/>
    </location>
</feature>
<dbReference type="PANTHER" id="PTHR21581">
    <property type="entry name" value="D-ALANYL-D-ALANINE CARBOXYPEPTIDASE"/>
    <property type="match status" value="1"/>
</dbReference>
<keyword evidence="11" id="KW-0645">Protease</keyword>
<evidence type="ECO:0000256" key="6">
    <source>
        <dbReference type="ARBA" id="ARBA00023316"/>
    </source>
</evidence>
<dbReference type="GO" id="GO:0004180">
    <property type="term" value="F:carboxypeptidase activity"/>
    <property type="evidence" value="ECO:0007669"/>
    <property type="project" value="UniProtKB-KW"/>
</dbReference>
<keyword evidence="11" id="KW-0121">Carboxypeptidase</keyword>
<keyword evidence="5" id="KW-0573">Peptidoglycan synthesis</keyword>
<evidence type="ECO:0000259" key="10">
    <source>
        <dbReference type="Pfam" id="PF00768"/>
    </source>
</evidence>
<sequence length="371" mass="40065">MIVHRVKGGAKFGLHKQLLQLCLLFMLKRNNALVGLAALVTWFSAIVISPIANAQYVGRVSTIVTDINGRVVSEDDADLKRYPASLTKMMTLYMTFRALRANAISLNQRIPVSIHAASMEPSKLGLRAGSSVTIREAVLGLVTKSANDAACALGEFIGGGDEARFAQMMTQQARYLGMSRTTFQNASGLPDPDQVTTARDMATLARRLILDFPEYYPFFRTPSFNFRGRNIPNHDPLLKSYAGADGLKTGYTAAAGHNLVGSAVQGNVRLIGAVLGASSNGQRNTIMMNALDDGFVKSGVSPANRPIILARSSKKNNHKRSKVILARATRSSKGKTVEVAQAASHSKKKKATVHKASLTTHKKATTKRKAK</sequence>
<proteinExistence type="inferred from homology"/>
<keyword evidence="9" id="KW-0812">Transmembrane</keyword>
<reference evidence="11" key="1">
    <citation type="submission" date="2023-05" db="EMBL/GenBank/DDBJ databases">
        <title>Whole genome sequence of Commensalibacter sp.</title>
        <authorList>
            <person name="Charoenyingcharoen P."/>
            <person name="Yukphan P."/>
        </authorList>
    </citation>
    <scope>NUCLEOTIDE SEQUENCE</scope>
    <source>
        <strain evidence="11">TBRC 16381</strain>
    </source>
</reference>
<evidence type="ECO:0000256" key="1">
    <source>
        <dbReference type="ARBA" id="ARBA00007164"/>
    </source>
</evidence>
<feature type="domain" description="Peptidase S11 D-alanyl-D-alanine carboxypeptidase A N-terminal" evidence="10">
    <location>
        <begin position="61"/>
        <end position="278"/>
    </location>
</feature>
<comment type="caution">
    <text evidence="11">The sequence shown here is derived from an EMBL/GenBank/DDBJ whole genome shotgun (WGS) entry which is preliminary data.</text>
</comment>
<evidence type="ECO:0000256" key="8">
    <source>
        <dbReference type="SAM" id="MobiDB-lite"/>
    </source>
</evidence>
<evidence type="ECO:0000256" key="7">
    <source>
        <dbReference type="RuleBase" id="RU004016"/>
    </source>
</evidence>
<evidence type="ECO:0000256" key="9">
    <source>
        <dbReference type="SAM" id="Phobius"/>
    </source>
</evidence>
<dbReference type="InterPro" id="IPR001967">
    <property type="entry name" value="Peptidase_S11_N"/>
</dbReference>
<evidence type="ECO:0000256" key="3">
    <source>
        <dbReference type="ARBA" id="ARBA00022801"/>
    </source>
</evidence>
<keyword evidence="6" id="KW-0961">Cell wall biogenesis/degradation</keyword>
<keyword evidence="9" id="KW-1133">Transmembrane helix</keyword>
<keyword evidence="9" id="KW-0472">Membrane</keyword>
<dbReference type="RefSeq" id="WP_281446967.1">
    <property type="nucleotide sequence ID" value="NZ_JASBAO010000001.1"/>
</dbReference>
<dbReference type="EMBL" id="JASBAO010000001">
    <property type="protein sequence ID" value="MDI2089789.1"/>
    <property type="molecule type" value="Genomic_DNA"/>
</dbReference>
<feature type="compositionally biased region" description="Basic residues" evidence="8">
    <location>
        <begin position="360"/>
        <end position="371"/>
    </location>
</feature>
<accession>A0ABT6PZX4</accession>
<evidence type="ECO:0000256" key="5">
    <source>
        <dbReference type="ARBA" id="ARBA00022984"/>
    </source>
</evidence>
<evidence type="ECO:0000313" key="11">
    <source>
        <dbReference type="EMBL" id="MDI2089789.1"/>
    </source>
</evidence>
<keyword evidence="12" id="KW-1185">Reference proteome</keyword>
<feature type="region of interest" description="Disordered" evidence="8">
    <location>
        <begin position="327"/>
        <end position="371"/>
    </location>
</feature>
<gene>
    <name evidence="11" type="ORF">QJV27_00100</name>
</gene>
<dbReference type="Proteomes" id="UP001431634">
    <property type="component" value="Unassembled WGS sequence"/>
</dbReference>
<evidence type="ECO:0000313" key="12">
    <source>
        <dbReference type="Proteomes" id="UP001431634"/>
    </source>
</evidence>
<dbReference type="InterPro" id="IPR012338">
    <property type="entry name" value="Beta-lactam/transpept-like"/>
</dbReference>
<dbReference type="EC" id="3.4.-.-" evidence="11"/>
<keyword evidence="3 11" id="KW-0378">Hydrolase</keyword>
<name>A0ABT6PZX4_9PROT</name>
<dbReference type="InterPro" id="IPR018044">
    <property type="entry name" value="Peptidase_S11"/>
</dbReference>
<organism evidence="11 12">
    <name type="scientific">Commensalibacter oyaizuii</name>
    <dbReference type="NCBI Taxonomy" id="3043873"/>
    <lineage>
        <taxon>Bacteria</taxon>
        <taxon>Pseudomonadati</taxon>
        <taxon>Pseudomonadota</taxon>
        <taxon>Alphaproteobacteria</taxon>
        <taxon>Acetobacterales</taxon>
        <taxon>Acetobacteraceae</taxon>
    </lineage>
</organism>
<comment type="similarity">
    <text evidence="1 7">Belongs to the peptidase S11 family.</text>
</comment>
<keyword evidence="4" id="KW-0133">Cell shape</keyword>
<dbReference type="PANTHER" id="PTHR21581:SF6">
    <property type="entry name" value="TRAFFICKING PROTEIN PARTICLE COMPLEX SUBUNIT 12"/>
    <property type="match status" value="1"/>
</dbReference>
<evidence type="ECO:0000256" key="2">
    <source>
        <dbReference type="ARBA" id="ARBA00022729"/>
    </source>
</evidence>
<protein>
    <submittedName>
        <fullName evidence="11">D-alanyl-D-alanine carboxypeptidase family protein</fullName>
        <ecNumber evidence="11">3.4.-.-</ecNumber>
    </submittedName>
</protein>
<keyword evidence="2" id="KW-0732">Signal</keyword>
<dbReference type="Gene3D" id="3.40.710.10">
    <property type="entry name" value="DD-peptidase/beta-lactamase superfamily"/>
    <property type="match status" value="1"/>
</dbReference>
<dbReference type="SUPFAM" id="SSF56601">
    <property type="entry name" value="beta-lactamase/transpeptidase-like"/>
    <property type="match status" value="1"/>
</dbReference>